<reference evidence="1" key="1">
    <citation type="journal article" date="2020" name="Stud. Mycol.">
        <title>101 Dothideomycetes genomes: a test case for predicting lifestyles and emergence of pathogens.</title>
        <authorList>
            <person name="Haridas S."/>
            <person name="Albert R."/>
            <person name="Binder M."/>
            <person name="Bloem J."/>
            <person name="Labutti K."/>
            <person name="Salamov A."/>
            <person name="Andreopoulos B."/>
            <person name="Baker S."/>
            <person name="Barry K."/>
            <person name="Bills G."/>
            <person name="Bluhm B."/>
            <person name="Cannon C."/>
            <person name="Castanera R."/>
            <person name="Culley D."/>
            <person name="Daum C."/>
            <person name="Ezra D."/>
            <person name="Gonzalez J."/>
            <person name="Henrissat B."/>
            <person name="Kuo A."/>
            <person name="Liang C."/>
            <person name="Lipzen A."/>
            <person name="Lutzoni F."/>
            <person name="Magnuson J."/>
            <person name="Mondo S."/>
            <person name="Nolan M."/>
            <person name="Ohm R."/>
            <person name="Pangilinan J."/>
            <person name="Park H.-J."/>
            <person name="Ramirez L."/>
            <person name="Alfaro M."/>
            <person name="Sun H."/>
            <person name="Tritt A."/>
            <person name="Yoshinaga Y."/>
            <person name="Zwiers L.-H."/>
            <person name="Turgeon B."/>
            <person name="Goodwin S."/>
            <person name="Spatafora J."/>
            <person name="Crous P."/>
            <person name="Grigoriev I."/>
        </authorList>
    </citation>
    <scope>NUCLEOTIDE SEQUENCE</scope>
    <source>
        <strain evidence="1">CBS 109.77</strain>
    </source>
</reference>
<dbReference type="AlphaFoldDB" id="A0A6A6XP87"/>
<evidence type="ECO:0000313" key="1">
    <source>
        <dbReference type="EMBL" id="KAF2797963.1"/>
    </source>
</evidence>
<proteinExistence type="predicted"/>
<evidence type="ECO:0008006" key="3">
    <source>
        <dbReference type="Google" id="ProtNLM"/>
    </source>
</evidence>
<evidence type="ECO:0000313" key="2">
    <source>
        <dbReference type="Proteomes" id="UP000799757"/>
    </source>
</evidence>
<protein>
    <recommendedName>
        <fullName evidence="3">Phytanoyl-CoA dioxygenase</fullName>
    </recommendedName>
</protein>
<dbReference type="OrthoDB" id="3739574at2759"/>
<dbReference type="InterPro" id="IPR008775">
    <property type="entry name" value="Phytyl_CoA_dOase-like"/>
</dbReference>
<organism evidence="1 2">
    <name type="scientific">Melanomma pulvis-pyrius CBS 109.77</name>
    <dbReference type="NCBI Taxonomy" id="1314802"/>
    <lineage>
        <taxon>Eukaryota</taxon>
        <taxon>Fungi</taxon>
        <taxon>Dikarya</taxon>
        <taxon>Ascomycota</taxon>
        <taxon>Pezizomycotina</taxon>
        <taxon>Dothideomycetes</taxon>
        <taxon>Pleosporomycetidae</taxon>
        <taxon>Pleosporales</taxon>
        <taxon>Melanommataceae</taxon>
        <taxon>Melanomma</taxon>
    </lineage>
</organism>
<dbReference type="SUPFAM" id="SSF51197">
    <property type="entry name" value="Clavaminate synthase-like"/>
    <property type="match status" value="1"/>
</dbReference>
<dbReference type="EMBL" id="MU001794">
    <property type="protein sequence ID" value="KAF2797963.1"/>
    <property type="molecule type" value="Genomic_DNA"/>
</dbReference>
<feature type="non-terminal residue" evidence="1">
    <location>
        <position position="1"/>
    </location>
</feature>
<dbReference type="Gene3D" id="2.60.120.620">
    <property type="entry name" value="q2cbj1_9rhob like domain"/>
    <property type="match status" value="1"/>
</dbReference>
<feature type="non-terminal residue" evidence="1">
    <location>
        <position position="85"/>
    </location>
</feature>
<keyword evidence="2" id="KW-1185">Reference proteome</keyword>
<accession>A0A6A6XP87</accession>
<gene>
    <name evidence="1" type="ORF">K505DRAFT_212709</name>
</gene>
<name>A0A6A6XP87_9PLEO</name>
<sequence length="85" mass="9600">VPAELDAGDAFFMLSSCYHGAGHNASDKERLVSAYFMMRLELRQEENLYLAPPLDVVKKYTRSVQKRLGYNIAPVNLGWVDHTSP</sequence>
<dbReference type="Proteomes" id="UP000799757">
    <property type="component" value="Unassembled WGS sequence"/>
</dbReference>
<dbReference type="Pfam" id="PF05721">
    <property type="entry name" value="PhyH"/>
    <property type="match status" value="1"/>
</dbReference>